<proteinExistence type="inferred from homology"/>
<evidence type="ECO:0000256" key="5">
    <source>
        <dbReference type="ARBA" id="ARBA00023015"/>
    </source>
</evidence>
<dbReference type="Pfam" id="PF00309">
    <property type="entry name" value="Sigma54_AID"/>
    <property type="match status" value="1"/>
</dbReference>
<gene>
    <name evidence="11" type="ORF">JOC27_000634</name>
</gene>
<evidence type="ECO:0000313" key="12">
    <source>
        <dbReference type="Proteomes" id="UP000823201"/>
    </source>
</evidence>
<organism evidence="11 12">
    <name type="scientific">Sporolactobacillus spathodeae</name>
    <dbReference type="NCBI Taxonomy" id="1465502"/>
    <lineage>
        <taxon>Bacteria</taxon>
        <taxon>Bacillati</taxon>
        <taxon>Bacillota</taxon>
        <taxon>Bacilli</taxon>
        <taxon>Bacillales</taxon>
        <taxon>Sporolactobacillaceae</taxon>
        <taxon>Sporolactobacillus</taxon>
    </lineage>
</organism>
<comment type="similarity">
    <text evidence="1">Belongs to the sigma-54 factor family.</text>
</comment>
<dbReference type="NCBIfam" id="TIGR02395">
    <property type="entry name" value="rpoN_sigma"/>
    <property type="match status" value="1"/>
</dbReference>
<dbReference type="EMBL" id="JAFBEV010000004">
    <property type="protein sequence ID" value="MBM7657193.1"/>
    <property type="molecule type" value="Genomic_DNA"/>
</dbReference>
<dbReference type="InterPro" id="IPR007046">
    <property type="entry name" value="RNA_pol_sigma_54_core-bd"/>
</dbReference>
<dbReference type="Gene3D" id="1.10.10.60">
    <property type="entry name" value="Homeodomain-like"/>
    <property type="match status" value="1"/>
</dbReference>
<accession>A0ABS2Q645</accession>
<dbReference type="PANTHER" id="PTHR32248">
    <property type="entry name" value="RNA POLYMERASE SIGMA-54 FACTOR"/>
    <property type="match status" value="1"/>
</dbReference>
<keyword evidence="7" id="KW-0238">DNA-binding</keyword>
<dbReference type="Gene3D" id="1.10.10.1330">
    <property type="entry name" value="RNA polymerase sigma-54 factor, core-binding domain"/>
    <property type="match status" value="1"/>
</dbReference>
<dbReference type="InterPro" id="IPR007634">
    <property type="entry name" value="RNA_pol_sigma_54_DNA-bd"/>
</dbReference>
<keyword evidence="12" id="KW-1185">Reference proteome</keyword>
<dbReference type="PRINTS" id="PR00045">
    <property type="entry name" value="SIGMA54FCT"/>
</dbReference>
<evidence type="ECO:0000256" key="4">
    <source>
        <dbReference type="ARBA" id="ARBA00022695"/>
    </source>
</evidence>
<keyword evidence="3" id="KW-0808">Transferase</keyword>
<reference evidence="11 12" key="1">
    <citation type="submission" date="2021-01" db="EMBL/GenBank/DDBJ databases">
        <title>Genomic Encyclopedia of Type Strains, Phase IV (KMG-IV): sequencing the most valuable type-strain genomes for metagenomic binning, comparative biology and taxonomic classification.</title>
        <authorList>
            <person name="Goeker M."/>
        </authorList>
    </citation>
    <scope>NUCLEOTIDE SEQUENCE [LARGE SCALE GENOMIC DNA]</scope>
    <source>
        <strain evidence="11 12">DSM 100968</strain>
    </source>
</reference>
<dbReference type="Proteomes" id="UP000823201">
    <property type="component" value="Unassembled WGS sequence"/>
</dbReference>
<dbReference type="Pfam" id="PF04552">
    <property type="entry name" value="Sigma54_DBD"/>
    <property type="match status" value="1"/>
</dbReference>
<dbReference type="PIRSF" id="PIRSF000774">
    <property type="entry name" value="RpoN"/>
    <property type="match status" value="1"/>
</dbReference>
<feature type="domain" description="RNA polymerase sigma factor 54 core-binding" evidence="10">
    <location>
        <begin position="70"/>
        <end position="253"/>
    </location>
</feature>
<evidence type="ECO:0000256" key="2">
    <source>
        <dbReference type="ARBA" id="ARBA00022478"/>
    </source>
</evidence>
<evidence type="ECO:0000256" key="7">
    <source>
        <dbReference type="ARBA" id="ARBA00023125"/>
    </source>
</evidence>
<keyword evidence="5" id="KW-0805">Transcription regulation</keyword>
<dbReference type="PROSITE" id="PS50044">
    <property type="entry name" value="SIGMA54_3"/>
    <property type="match status" value="1"/>
</dbReference>
<evidence type="ECO:0000259" key="10">
    <source>
        <dbReference type="Pfam" id="PF04963"/>
    </source>
</evidence>
<sequence length="430" mass="49021">MGLELVQKQLLKLKMTPQLLQSVALLQFNNEQLADYIRQKALENPLIKARESDYLPRYSDGEARSTTEVIEETIADSADFRESLHVDLHQENAQSPIRDAADWLIDNLNDQGYLDGEPEQFLDRLNMSSDAARQALDLVQALEPAGIGARSLPECLLLQLKRLEPAHPIAERIISEFIDCFVTQDWSELAAMLDTDETMILGEVAVIRSLSPVPITARQSEKPQYIVPDITIRKTDQGLSCETEDAYLPIISLDLASYTDYMNEADKETKRYLREKKEEADWLLSGISRRKQTLAKVAELLMQEQQRYFTEGKSSLLRPFTMKQAAERLEIHESTVSRAVANKYIQTPYGLFPIKKFFVRPVQKENGSISAFAVQEKMKIWIESEDKRHPLSDQQLADRLANEGMSCSRRVVAKYRKLIGIGSTAERRLK</sequence>
<keyword evidence="4" id="KW-0548">Nucleotidyltransferase</keyword>
<feature type="domain" description="RNA polymerase sigma factor 54 DNA-binding" evidence="9">
    <location>
        <begin position="271"/>
        <end position="428"/>
    </location>
</feature>
<keyword evidence="2" id="KW-0240">DNA-directed RNA polymerase</keyword>
<dbReference type="InterPro" id="IPR038709">
    <property type="entry name" value="RpoN_core-bd_sf"/>
</dbReference>
<keyword evidence="8" id="KW-0804">Transcription</keyword>
<comment type="caution">
    <text evidence="11">The sequence shown here is derived from an EMBL/GenBank/DDBJ whole genome shotgun (WGS) entry which is preliminary data.</text>
</comment>
<evidence type="ECO:0000256" key="6">
    <source>
        <dbReference type="ARBA" id="ARBA00023082"/>
    </source>
</evidence>
<dbReference type="Pfam" id="PF04963">
    <property type="entry name" value="Sigma54_CBD"/>
    <property type="match status" value="1"/>
</dbReference>
<dbReference type="RefSeq" id="WP_205005546.1">
    <property type="nucleotide sequence ID" value="NZ_CBCRXA010000033.1"/>
</dbReference>
<evidence type="ECO:0000259" key="9">
    <source>
        <dbReference type="Pfam" id="PF04552"/>
    </source>
</evidence>
<evidence type="ECO:0000256" key="8">
    <source>
        <dbReference type="ARBA" id="ARBA00023163"/>
    </source>
</evidence>
<evidence type="ECO:0000313" key="11">
    <source>
        <dbReference type="EMBL" id="MBM7657193.1"/>
    </source>
</evidence>
<evidence type="ECO:0000256" key="3">
    <source>
        <dbReference type="ARBA" id="ARBA00022679"/>
    </source>
</evidence>
<dbReference type="PANTHER" id="PTHR32248:SF4">
    <property type="entry name" value="RNA POLYMERASE SIGMA-54 FACTOR"/>
    <property type="match status" value="1"/>
</dbReference>
<keyword evidence="6" id="KW-0731">Sigma factor</keyword>
<name>A0ABS2Q645_9BACL</name>
<protein>
    <submittedName>
        <fullName evidence="11">RNA polymerase sigma-54 factor</fullName>
    </submittedName>
</protein>
<dbReference type="InterPro" id="IPR000394">
    <property type="entry name" value="RNA_pol_sigma_54"/>
</dbReference>
<evidence type="ECO:0000256" key="1">
    <source>
        <dbReference type="ARBA" id="ARBA00008798"/>
    </source>
</evidence>